<keyword evidence="7" id="KW-0449">Lipoprotein</keyword>
<dbReference type="Pfam" id="PF25198">
    <property type="entry name" value="Spore_GerAC_N"/>
    <property type="match status" value="1"/>
</dbReference>
<dbReference type="InterPro" id="IPR057336">
    <property type="entry name" value="GerAC_N"/>
</dbReference>
<comment type="similarity">
    <text evidence="2">Belongs to the GerABKC lipoprotein family.</text>
</comment>
<evidence type="ECO:0000256" key="4">
    <source>
        <dbReference type="ARBA" id="ARBA00022729"/>
    </source>
</evidence>
<evidence type="ECO:0000259" key="9">
    <source>
        <dbReference type="Pfam" id="PF25198"/>
    </source>
</evidence>
<reference evidence="10" key="1">
    <citation type="submission" date="2020-09" db="EMBL/GenBank/DDBJ databases">
        <title>A novel bacterium of genus Bacillus, isolated from South China Sea.</title>
        <authorList>
            <person name="Huang H."/>
            <person name="Mo K."/>
            <person name="Hu Y."/>
        </authorList>
    </citation>
    <scope>NUCLEOTIDE SEQUENCE</scope>
    <source>
        <strain evidence="10">IB182487</strain>
    </source>
</reference>
<evidence type="ECO:0000256" key="1">
    <source>
        <dbReference type="ARBA" id="ARBA00004635"/>
    </source>
</evidence>
<sequence>MEMLHRKKHYILFPLCLIVLTGCWSSQEIEELSFGIAKGIDLADEESVEQEMDVGYPKRNLITLTDQIILPEVTVAEGPPSQKPYQNVSHTGDSIHEMLRENRLERNSVTSHHLKAIVIGEGIARKISIQNLINQLLRDNVSRRSSLLLIAKGKASETLETQGKEIPGEQLKEIATNESTKLLQMVTIGDASSKMASNRSFLLQSVVKEKEENKFAGAAIIQGKTKKLVGFLSEEEIGGISWITAKGKGGLVKTYDEEKKQLIVYEILSMKSRIKPMVQGNEISFDVKIKSEGRITEDWLYPGNAIDNDRFLKAAEKEVEGKVRRMVEETLTKIQKEYEADVAGFGTQLGIHYPRVWEKVEKDWDKEFSQVPVNLNVKINIKTYSAKGSK</sequence>
<gene>
    <name evidence="10" type="ORF">IC621_18445</name>
</gene>
<evidence type="ECO:0000256" key="3">
    <source>
        <dbReference type="ARBA" id="ARBA00022544"/>
    </source>
</evidence>
<evidence type="ECO:0000313" key="11">
    <source>
        <dbReference type="Proteomes" id="UP000626844"/>
    </source>
</evidence>
<keyword evidence="4" id="KW-0732">Signal</keyword>
<evidence type="ECO:0000256" key="2">
    <source>
        <dbReference type="ARBA" id="ARBA00007886"/>
    </source>
</evidence>
<comment type="subcellular location">
    <subcellularLocation>
        <location evidence="1">Membrane</location>
        <topology evidence="1">Lipid-anchor</topology>
    </subcellularLocation>
</comment>
<keyword evidence="6" id="KW-0564">Palmitate</keyword>
<dbReference type="PANTHER" id="PTHR35789:SF1">
    <property type="entry name" value="SPORE GERMINATION PROTEIN B3"/>
    <property type="match status" value="1"/>
</dbReference>
<keyword evidence="3" id="KW-0309">Germination</keyword>
<dbReference type="Gene3D" id="3.30.300.210">
    <property type="entry name" value="Nutrient germinant receptor protein C, domain 3"/>
    <property type="match status" value="1"/>
</dbReference>
<name>A0A926RXS6_9BACI</name>
<evidence type="ECO:0000256" key="7">
    <source>
        <dbReference type="ARBA" id="ARBA00023288"/>
    </source>
</evidence>
<dbReference type="PANTHER" id="PTHR35789">
    <property type="entry name" value="SPORE GERMINATION PROTEIN B3"/>
    <property type="match status" value="1"/>
</dbReference>
<evidence type="ECO:0000259" key="8">
    <source>
        <dbReference type="Pfam" id="PF05504"/>
    </source>
</evidence>
<dbReference type="AlphaFoldDB" id="A0A926RXS6"/>
<evidence type="ECO:0000256" key="5">
    <source>
        <dbReference type="ARBA" id="ARBA00023136"/>
    </source>
</evidence>
<dbReference type="EMBL" id="JACXAI010000026">
    <property type="protein sequence ID" value="MBD1382203.1"/>
    <property type="molecule type" value="Genomic_DNA"/>
</dbReference>
<feature type="domain" description="Spore germination protein N-terminal" evidence="9">
    <location>
        <begin position="26"/>
        <end position="204"/>
    </location>
</feature>
<dbReference type="GO" id="GO:0009847">
    <property type="term" value="P:spore germination"/>
    <property type="evidence" value="ECO:0007669"/>
    <property type="project" value="InterPro"/>
</dbReference>
<protein>
    <submittedName>
        <fullName evidence="10">Ger(X)C family spore germination protein</fullName>
    </submittedName>
</protein>
<dbReference type="InterPro" id="IPR046953">
    <property type="entry name" value="Spore_GerAC-like_C"/>
</dbReference>
<organism evidence="10 11">
    <name type="scientific">Metabacillus arenae</name>
    <dbReference type="NCBI Taxonomy" id="2771434"/>
    <lineage>
        <taxon>Bacteria</taxon>
        <taxon>Bacillati</taxon>
        <taxon>Bacillota</taxon>
        <taxon>Bacilli</taxon>
        <taxon>Bacillales</taxon>
        <taxon>Bacillaceae</taxon>
        <taxon>Metabacillus</taxon>
    </lineage>
</organism>
<comment type="caution">
    <text evidence="10">The sequence shown here is derived from an EMBL/GenBank/DDBJ whole genome shotgun (WGS) entry which is preliminary data.</text>
</comment>
<feature type="domain" description="Spore germination GerAC-like C-terminal" evidence="8">
    <location>
        <begin position="217"/>
        <end position="382"/>
    </location>
</feature>
<dbReference type="PROSITE" id="PS51257">
    <property type="entry name" value="PROKAR_LIPOPROTEIN"/>
    <property type="match status" value="1"/>
</dbReference>
<dbReference type="Proteomes" id="UP000626844">
    <property type="component" value="Unassembled WGS sequence"/>
</dbReference>
<dbReference type="InterPro" id="IPR038501">
    <property type="entry name" value="Spore_GerAC_C_sf"/>
</dbReference>
<keyword evidence="11" id="KW-1185">Reference proteome</keyword>
<dbReference type="GO" id="GO:0016020">
    <property type="term" value="C:membrane"/>
    <property type="evidence" value="ECO:0007669"/>
    <property type="project" value="UniProtKB-SubCell"/>
</dbReference>
<evidence type="ECO:0000313" key="10">
    <source>
        <dbReference type="EMBL" id="MBD1382203.1"/>
    </source>
</evidence>
<keyword evidence="5" id="KW-0472">Membrane</keyword>
<dbReference type="NCBIfam" id="TIGR02887">
    <property type="entry name" value="spore_ger_x_C"/>
    <property type="match status" value="1"/>
</dbReference>
<accession>A0A926RXS6</accession>
<dbReference type="InterPro" id="IPR008844">
    <property type="entry name" value="Spore_GerAC-like"/>
</dbReference>
<dbReference type="Pfam" id="PF05504">
    <property type="entry name" value="Spore_GerAC"/>
    <property type="match status" value="1"/>
</dbReference>
<dbReference type="RefSeq" id="WP_191160159.1">
    <property type="nucleotide sequence ID" value="NZ_JACXAI010000026.1"/>
</dbReference>
<evidence type="ECO:0000256" key="6">
    <source>
        <dbReference type="ARBA" id="ARBA00023139"/>
    </source>
</evidence>
<proteinExistence type="inferred from homology"/>